<dbReference type="Gene3D" id="2.40.33.20">
    <property type="entry name" value="PK beta-barrel domain-like"/>
    <property type="match status" value="1"/>
</dbReference>
<dbReference type="RefSeq" id="WP_189690056.1">
    <property type="nucleotide sequence ID" value="NZ_BMYK01000027.1"/>
</dbReference>
<sequence>MTQIGRVRAVLAGPARLYTRPGSRSAIAKSPLTGPVDVHALGLAGDEQGDLRVHGGPDKAVHCYAWRHYAHWRGALPATPLLQAPGAFGENLSLDGLDEHGACIGDRWQIGSALFTVSQGRQPCWKLNDRFEVPDMARRVQDSGRAGWYLRVVQPGQLQAGDNVLLLARPHADWSIARLLRLIAERSCAPDVLDEVLSLPLPPSWERLFRRRREQGRAEDWAARLQG</sequence>
<reference evidence="3" key="1">
    <citation type="journal article" date="2019" name="Int. J. Syst. Evol. Microbiol.">
        <title>The Global Catalogue of Microorganisms (GCM) 10K type strain sequencing project: providing services to taxonomists for standard genome sequencing and annotation.</title>
        <authorList>
            <consortium name="The Broad Institute Genomics Platform"/>
            <consortium name="The Broad Institute Genome Sequencing Center for Infectious Disease"/>
            <person name="Wu L."/>
            <person name="Ma J."/>
        </authorList>
    </citation>
    <scope>NUCLEOTIDE SEQUENCE [LARGE SCALE GENOMIC DNA]</scope>
    <source>
        <strain evidence="3">KCTC 23314</strain>
    </source>
</reference>
<accession>A0ABQ3GAN2</accession>
<dbReference type="Proteomes" id="UP000626210">
    <property type="component" value="Unassembled WGS sequence"/>
</dbReference>
<dbReference type="InterPro" id="IPR005302">
    <property type="entry name" value="MoCF_Sase_C"/>
</dbReference>
<evidence type="ECO:0000313" key="2">
    <source>
        <dbReference type="EMBL" id="GHC98780.1"/>
    </source>
</evidence>
<protein>
    <submittedName>
        <fullName evidence="2">Molybdenum cofactor sulfurase</fullName>
    </submittedName>
</protein>
<evidence type="ECO:0000259" key="1">
    <source>
        <dbReference type="PROSITE" id="PS51340"/>
    </source>
</evidence>
<comment type="caution">
    <text evidence="2">The sequence shown here is derived from an EMBL/GenBank/DDBJ whole genome shotgun (WGS) entry which is preliminary data.</text>
</comment>
<evidence type="ECO:0000313" key="3">
    <source>
        <dbReference type="Proteomes" id="UP000626210"/>
    </source>
</evidence>
<feature type="domain" description="MOSC" evidence="1">
    <location>
        <begin position="30"/>
        <end position="167"/>
    </location>
</feature>
<gene>
    <name evidence="2" type="ORF">GCM10007320_54800</name>
</gene>
<proteinExistence type="predicted"/>
<keyword evidence="3" id="KW-1185">Reference proteome</keyword>
<dbReference type="EMBL" id="BMYK01000027">
    <property type="protein sequence ID" value="GHC98780.1"/>
    <property type="molecule type" value="Genomic_DNA"/>
</dbReference>
<dbReference type="InterPro" id="IPR005163">
    <property type="entry name" value="Tri_helical_YiiM-like"/>
</dbReference>
<dbReference type="PROSITE" id="PS51340">
    <property type="entry name" value="MOSC"/>
    <property type="match status" value="1"/>
</dbReference>
<dbReference type="SUPFAM" id="SSF50800">
    <property type="entry name" value="PK beta-barrel domain-like"/>
    <property type="match status" value="1"/>
</dbReference>
<dbReference type="Pfam" id="PF03473">
    <property type="entry name" value="MOSC"/>
    <property type="match status" value="1"/>
</dbReference>
<dbReference type="InterPro" id="IPR011037">
    <property type="entry name" value="Pyrv_Knase-like_insert_dom_sf"/>
</dbReference>
<dbReference type="Pfam" id="PF03475">
    <property type="entry name" value="YiiM_3-alpha"/>
    <property type="match status" value="1"/>
</dbReference>
<dbReference type="InterPro" id="IPR052353">
    <property type="entry name" value="Benzoxazolinone_Detox_Enz"/>
</dbReference>
<name>A0ABQ3GAN2_9BURK</name>
<dbReference type="PANTHER" id="PTHR30212:SF2">
    <property type="entry name" value="PROTEIN YIIM"/>
    <property type="match status" value="1"/>
</dbReference>
<dbReference type="PANTHER" id="PTHR30212">
    <property type="entry name" value="PROTEIN YIIM"/>
    <property type="match status" value="1"/>
</dbReference>
<organism evidence="2 3">
    <name type="scientific">Pseudorhodoferax aquiterrae</name>
    <dbReference type="NCBI Taxonomy" id="747304"/>
    <lineage>
        <taxon>Bacteria</taxon>
        <taxon>Pseudomonadati</taxon>
        <taxon>Pseudomonadota</taxon>
        <taxon>Betaproteobacteria</taxon>
        <taxon>Burkholderiales</taxon>
        <taxon>Comamonadaceae</taxon>
    </lineage>
</organism>